<proteinExistence type="predicted"/>
<dbReference type="PANTHER" id="PTHR47990">
    <property type="entry name" value="2-OXOGLUTARATE (2OG) AND FE(II)-DEPENDENT OXYGENASE SUPERFAMILY PROTEIN-RELATED"/>
    <property type="match status" value="1"/>
</dbReference>
<dbReference type="Gene3D" id="2.60.120.330">
    <property type="entry name" value="B-lactam Antibiotic, Isopenicillin N Synthase, Chain"/>
    <property type="match status" value="1"/>
</dbReference>
<sequence>ETIRTYTLCMEELTRKIAKIVIASLGLDVDTFYHSDFEKFKASLRINHYMTEKKSIEEEILFPHTDLNCFTILYQDNKGGLQIRSKEGEWLNVKPVSNSFVVNVGDSLKAWSNGRYRSAEHRAVCKGEGDRYSVPYFVTFSADKEIWAPSELVNVEHPQRYRPFILDQVVDEFLKSKEFKDKKNAPNFFDR</sequence>
<feature type="domain" description="Fe2OG dioxygenase" evidence="1">
    <location>
        <begin position="40"/>
        <end position="140"/>
    </location>
</feature>
<dbReference type="Proteomes" id="UP000824469">
    <property type="component" value="Unassembled WGS sequence"/>
</dbReference>
<dbReference type="InterPro" id="IPR050231">
    <property type="entry name" value="Iron_ascorbate_oxido_reductase"/>
</dbReference>
<dbReference type="InterPro" id="IPR044861">
    <property type="entry name" value="IPNS-like_FE2OG_OXY"/>
</dbReference>
<dbReference type="EMBL" id="JAHRHJ020000007">
    <property type="protein sequence ID" value="KAH9307750.1"/>
    <property type="molecule type" value="Genomic_DNA"/>
</dbReference>
<evidence type="ECO:0000259" key="1">
    <source>
        <dbReference type="PROSITE" id="PS51471"/>
    </source>
</evidence>
<feature type="non-terminal residue" evidence="2">
    <location>
        <position position="1"/>
    </location>
</feature>
<keyword evidence="3" id="KW-1185">Reference proteome</keyword>
<reference evidence="2 3" key="1">
    <citation type="journal article" date="2021" name="Nat. Plants">
        <title>The Taxus genome provides insights into paclitaxel biosynthesis.</title>
        <authorList>
            <person name="Xiong X."/>
            <person name="Gou J."/>
            <person name="Liao Q."/>
            <person name="Li Y."/>
            <person name="Zhou Q."/>
            <person name="Bi G."/>
            <person name="Li C."/>
            <person name="Du R."/>
            <person name="Wang X."/>
            <person name="Sun T."/>
            <person name="Guo L."/>
            <person name="Liang H."/>
            <person name="Lu P."/>
            <person name="Wu Y."/>
            <person name="Zhang Z."/>
            <person name="Ro D.K."/>
            <person name="Shang Y."/>
            <person name="Huang S."/>
            <person name="Yan J."/>
        </authorList>
    </citation>
    <scope>NUCLEOTIDE SEQUENCE [LARGE SCALE GENOMIC DNA]</scope>
    <source>
        <strain evidence="2">Ta-2019</strain>
    </source>
</reference>
<gene>
    <name evidence="2" type="ORF">KI387_035661</name>
</gene>
<dbReference type="Pfam" id="PF03171">
    <property type="entry name" value="2OG-FeII_Oxy"/>
    <property type="match status" value="1"/>
</dbReference>
<name>A0AA38FNX7_TAXCH</name>
<dbReference type="InterPro" id="IPR005123">
    <property type="entry name" value="Oxoglu/Fe-dep_dioxygenase_dom"/>
</dbReference>
<accession>A0AA38FNX7</accession>
<evidence type="ECO:0000313" key="2">
    <source>
        <dbReference type="EMBL" id="KAH9307750.1"/>
    </source>
</evidence>
<organism evidence="2 3">
    <name type="scientific">Taxus chinensis</name>
    <name type="common">Chinese yew</name>
    <name type="synonym">Taxus wallichiana var. chinensis</name>
    <dbReference type="NCBI Taxonomy" id="29808"/>
    <lineage>
        <taxon>Eukaryota</taxon>
        <taxon>Viridiplantae</taxon>
        <taxon>Streptophyta</taxon>
        <taxon>Embryophyta</taxon>
        <taxon>Tracheophyta</taxon>
        <taxon>Spermatophyta</taxon>
        <taxon>Pinopsida</taxon>
        <taxon>Pinidae</taxon>
        <taxon>Conifers II</taxon>
        <taxon>Cupressales</taxon>
        <taxon>Taxaceae</taxon>
        <taxon>Taxus</taxon>
    </lineage>
</organism>
<dbReference type="SUPFAM" id="SSF51197">
    <property type="entry name" value="Clavaminate synthase-like"/>
    <property type="match status" value="1"/>
</dbReference>
<evidence type="ECO:0000313" key="3">
    <source>
        <dbReference type="Proteomes" id="UP000824469"/>
    </source>
</evidence>
<dbReference type="PROSITE" id="PS51471">
    <property type="entry name" value="FE2OG_OXY"/>
    <property type="match status" value="1"/>
</dbReference>
<dbReference type="AlphaFoldDB" id="A0AA38FNX7"/>
<feature type="non-terminal residue" evidence="2">
    <location>
        <position position="191"/>
    </location>
</feature>
<comment type="caution">
    <text evidence="2">The sequence shown here is derived from an EMBL/GenBank/DDBJ whole genome shotgun (WGS) entry which is preliminary data.</text>
</comment>
<dbReference type="InterPro" id="IPR027443">
    <property type="entry name" value="IPNS-like_sf"/>
</dbReference>
<protein>
    <recommendedName>
        <fullName evidence="1">Fe2OG dioxygenase domain-containing protein</fullName>
    </recommendedName>
</protein>